<evidence type="ECO:0000313" key="7">
    <source>
        <dbReference type="EMBL" id="AFL90121.1"/>
    </source>
</evidence>
<gene>
    <name evidence="7" type="ordered locus">Terro_3913</name>
</gene>
<dbReference type="GO" id="GO:0022857">
    <property type="term" value="F:transmembrane transporter activity"/>
    <property type="evidence" value="ECO:0007669"/>
    <property type="project" value="InterPro"/>
</dbReference>
<evidence type="ECO:0000256" key="1">
    <source>
        <dbReference type="ARBA" id="ARBA00004651"/>
    </source>
</evidence>
<accession>I3ZLK3</accession>
<dbReference type="PIRSF" id="PIRSF006060">
    <property type="entry name" value="AA_transporter"/>
    <property type="match status" value="1"/>
</dbReference>
<evidence type="ECO:0000313" key="8">
    <source>
        <dbReference type="Proteomes" id="UP000006056"/>
    </source>
</evidence>
<dbReference type="AlphaFoldDB" id="I3ZLK3"/>
<feature type="transmembrane region" description="Helical" evidence="6">
    <location>
        <begin position="322"/>
        <end position="343"/>
    </location>
</feature>
<feature type="transmembrane region" description="Helical" evidence="6">
    <location>
        <begin position="188"/>
        <end position="208"/>
    </location>
</feature>
<keyword evidence="8" id="KW-1185">Reference proteome</keyword>
<feature type="transmembrane region" description="Helical" evidence="6">
    <location>
        <begin position="429"/>
        <end position="450"/>
    </location>
</feature>
<organism evidence="7 8">
    <name type="scientific">Terriglobus roseus (strain DSM 18391 / NRRL B-41598 / KBS 63)</name>
    <dbReference type="NCBI Taxonomy" id="926566"/>
    <lineage>
        <taxon>Bacteria</taxon>
        <taxon>Pseudomonadati</taxon>
        <taxon>Acidobacteriota</taxon>
        <taxon>Terriglobia</taxon>
        <taxon>Terriglobales</taxon>
        <taxon>Acidobacteriaceae</taxon>
        <taxon>Terriglobus</taxon>
    </lineage>
</organism>
<feature type="transmembrane region" description="Helical" evidence="6">
    <location>
        <begin position="123"/>
        <end position="145"/>
    </location>
</feature>
<dbReference type="InterPro" id="IPR002293">
    <property type="entry name" value="AA/rel_permease1"/>
</dbReference>
<protein>
    <submittedName>
        <fullName evidence="7">Amino acid transporter</fullName>
    </submittedName>
</protein>
<dbReference type="GO" id="GO:0005886">
    <property type="term" value="C:plasma membrane"/>
    <property type="evidence" value="ECO:0007669"/>
    <property type="project" value="UniProtKB-SubCell"/>
</dbReference>
<dbReference type="Proteomes" id="UP000006056">
    <property type="component" value="Chromosome"/>
</dbReference>
<evidence type="ECO:0000256" key="5">
    <source>
        <dbReference type="ARBA" id="ARBA00023136"/>
    </source>
</evidence>
<keyword evidence="2" id="KW-1003">Cell membrane</keyword>
<evidence type="ECO:0000256" key="3">
    <source>
        <dbReference type="ARBA" id="ARBA00022692"/>
    </source>
</evidence>
<feature type="transmembrane region" description="Helical" evidence="6">
    <location>
        <begin position="261"/>
        <end position="280"/>
    </location>
</feature>
<comment type="subcellular location">
    <subcellularLocation>
        <location evidence="1">Cell membrane</location>
        <topology evidence="1">Multi-pass membrane protein</topology>
    </subcellularLocation>
</comment>
<dbReference type="KEGG" id="trs:Terro_3913"/>
<evidence type="ECO:0000256" key="6">
    <source>
        <dbReference type="SAM" id="Phobius"/>
    </source>
</evidence>
<sequence>MQPEIARYDQLRQPRGAWTRYHRRMIPQPKPHHAGLQRGMGTAGALGANVIDMVGVGPFITLPLIVGVMGGPQAMLGWLLGALLSMADGCTWSELGTAHPEAGGSYAYLKHSFSPRWGRAFSFLYAWQLLFSAPLSIASGCIGFAQYVSWFLPGASHTVQTVIAISACIACTALLFQPVRKVSEATKALGIVVLLTLVAVIVIGFTHFSSTMALSFPPGAFHLGHAFFLGLGGGLLISAYDYWGYYNVCFLGAEVRDPARTIPRAVLGSIAIVGTLYLLMNTAVLGVLPWQSLIHEDAGARQYTIAIFTQTAFASHAWSHTAASFAVVLIAVASLASVFALLLGYSRIPYAAAEDGNFPAVFARLHPKHRVPTVALLTLSGVTMVCCLFRLQEVIASLVVVRIVFQFLLQGVAVMMPKHRAERRQQGRFRMPLYPLPTLLAMCGFVYILLSRPRLLVELRPVAFVLVSGLAVYGVREVLTRRRQSVH</sequence>
<feature type="transmembrane region" description="Helical" evidence="6">
    <location>
        <begin position="220"/>
        <end position="240"/>
    </location>
</feature>
<dbReference type="eggNOG" id="COG0531">
    <property type="taxonomic scope" value="Bacteria"/>
</dbReference>
<dbReference type="STRING" id="926566.Terro_3913"/>
<dbReference type="HOGENOM" id="CLU_007946_3_4_0"/>
<proteinExistence type="predicted"/>
<reference evidence="7 8" key="1">
    <citation type="submission" date="2012-06" db="EMBL/GenBank/DDBJ databases">
        <title>Complete genome of Terriglobus roseus DSM 18391.</title>
        <authorList>
            <consortium name="US DOE Joint Genome Institute (JGI-PGF)"/>
            <person name="Lucas S."/>
            <person name="Copeland A."/>
            <person name="Lapidus A."/>
            <person name="Glavina del Rio T."/>
            <person name="Dalin E."/>
            <person name="Tice H."/>
            <person name="Bruce D."/>
            <person name="Goodwin L."/>
            <person name="Pitluck S."/>
            <person name="Peters L."/>
            <person name="Mikhailova N."/>
            <person name="Munk A.C.C."/>
            <person name="Kyrpides N."/>
            <person name="Mavromatis K."/>
            <person name="Ivanova N."/>
            <person name="Brettin T."/>
            <person name="Detter J.C."/>
            <person name="Han C."/>
            <person name="Larimer F."/>
            <person name="Land M."/>
            <person name="Hauser L."/>
            <person name="Markowitz V."/>
            <person name="Cheng J.-F."/>
            <person name="Hugenholtz P."/>
            <person name="Woyke T."/>
            <person name="Wu D."/>
            <person name="Brambilla E."/>
            <person name="Klenk H.-P."/>
            <person name="Eisen J.A."/>
        </authorList>
    </citation>
    <scope>NUCLEOTIDE SEQUENCE [LARGE SCALE GENOMIC DNA]</scope>
    <source>
        <strain evidence="8">DSM 18391 / NRRL B-41598 / KBS 63</strain>
    </source>
</reference>
<keyword evidence="5 6" id="KW-0472">Membrane</keyword>
<dbReference type="PANTHER" id="PTHR42770">
    <property type="entry name" value="AMINO ACID TRANSPORTER-RELATED"/>
    <property type="match status" value="1"/>
</dbReference>
<keyword evidence="3 6" id="KW-0812">Transmembrane</keyword>
<feature type="transmembrane region" description="Helical" evidence="6">
    <location>
        <begin position="157"/>
        <end position="176"/>
    </location>
</feature>
<dbReference type="PANTHER" id="PTHR42770:SF7">
    <property type="entry name" value="MEMBRANE PROTEIN"/>
    <property type="match status" value="1"/>
</dbReference>
<dbReference type="EMBL" id="CP003379">
    <property type="protein sequence ID" value="AFL90121.1"/>
    <property type="molecule type" value="Genomic_DNA"/>
</dbReference>
<evidence type="ECO:0000256" key="2">
    <source>
        <dbReference type="ARBA" id="ARBA00022475"/>
    </source>
</evidence>
<keyword evidence="4 6" id="KW-1133">Transmembrane helix</keyword>
<dbReference type="Gene3D" id="1.20.1740.10">
    <property type="entry name" value="Amino acid/polyamine transporter I"/>
    <property type="match status" value="1"/>
</dbReference>
<name>I3ZLK3_TERRK</name>
<dbReference type="InterPro" id="IPR050367">
    <property type="entry name" value="APC_superfamily"/>
</dbReference>
<dbReference type="Pfam" id="PF13520">
    <property type="entry name" value="AA_permease_2"/>
    <property type="match status" value="1"/>
</dbReference>
<evidence type="ECO:0000256" key="4">
    <source>
        <dbReference type="ARBA" id="ARBA00022989"/>
    </source>
</evidence>
<feature type="transmembrane region" description="Helical" evidence="6">
    <location>
        <begin position="397"/>
        <end position="417"/>
    </location>
</feature>